<proteinExistence type="predicted"/>
<comment type="caution">
    <text evidence="1">The sequence shown here is derived from an EMBL/GenBank/DDBJ whole genome shotgun (WGS) entry which is preliminary data.</text>
</comment>
<dbReference type="InterPro" id="IPR018661">
    <property type="entry name" value="DUF2093"/>
</dbReference>
<evidence type="ECO:0000313" key="2">
    <source>
        <dbReference type="Proteomes" id="UP001161391"/>
    </source>
</evidence>
<evidence type="ECO:0008006" key="3">
    <source>
        <dbReference type="Google" id="ProtNLM"/>
    </source>
</evidence>
<dbReference type="EMBL" id="BSNK01000001">
    <property type="protein sequence ID" value="GLQ22707.1"/>
    <property type="molecule type" value="Genomic_DNA"/>
</dbReference>
<dbReference type="Proteomes" id="UP001161391">
    <property type="component" value="Unassembled WGS sequence"/>
</dbReference>
<reference evidence="1" key="2">
    <citation type="submission" date="2023-01" db="EMBL/GenBank/DDBJ databases">
        <title>Draft genome sequence of Algimonas ampicilliniresistens strain NBRC 108219.</title>
        <authorList>
            <person name="Sun Q."/>
            <person name="Mori K."/>
        </authorList>
    </citation>
    <scope>NUCLEOTIDE SEQUENCE</scope>
    <source>
        <strain evidence="1">NBRC 108219</strain>
    </source>
</reference>
<name>A0ABQ5V6K2_9PROT</name>
<evidence type="ECO:0000313" key="1">
    <source>
        <dbReference type="EMBL" id="GLQ22707.1"/>
    </source>
</evidence>
<accession>A0ABQ5V6K2</accession>
<organism evidence="1 2">
    <name type="scientific">Algimonas ampicilliniresistens</name>
    <dbReference type="NCBI Taxonomy" id="1298735"/>
    <lineage>
        <taxon>Bacteria</taxon>
        <taxon>Pseudomonadati</taxon>
        <taxon>Pseudomonadota</taxon>
        <taxon>Alphaproteobacteria</taxon>
        <taxon>Maricaulales</taxon>
        <taxon>Robiginitomaculaceae</taxon>
        <taxon>Algimonas</taxon>
    </lineage>
</organism>
<sequence>MIRAILNRAVLIPSPTHYVEAMNMFFQKQGKAQLHYGSSDFTILEGGSYVTCAVTGEKIPLEELRYWNDERQEAYKDAGAALKGFQRAGVA</sequence>
<dbReference type="Pfam" id="PF09866">
    <property type="entry name" value="DUF2093"/>
    <property type="match status" value="1"/>
</dbReference>
<gene>
    <name evidence="1" type="ORF">GCM10007853_05810</name>
</gene>
<protein>
    <recommendedName>
        <fullName evidence="3">DUF2093 domain-containing protein</fullName>
    </recommendedName>
</protein>
<keyword evidence="2" id="KW-1185">Reference proteome</keyword>
<reference evidence="1" key="1">
    <citation type="journal article" date="2014" name="Int. J. Syst. Evol. Microbiol.">
        <title>Complete genome of a new Firmicutes species belonging to the dominant human colonic microbiota ('Ruminococcus bicirculans') reveals two chromosomes and a selective capacity to utilize plant glucans.</title>
        <authorList>
            <consortium name="NISC Comparative Sequencing Program"/>
            <person name="Wegmann U."/>
            <person name="Louis P."/>
            <person name="Goesmann A."/>
            <person name="Henrissat B."/>
            <person name="Duncan S.H."/>
            <person name="Flint H.J."/>
        </authorList>
    </citation>
    <scope>NUCLEOTIDE SEQUENCE</scope>
    <source>
        <strain evidence="1">NBRC 108219</strain>
    </source>
</reference>